<proteinExistence type="predicted"/>
<name>A0A384ZRV5_9CAUD</name>
<organism evidence="1 2">
    <name type="scientific">Vibrio phage YC</name>
    <dbReference type="NCBI Taxonomy" id="2267403"/>
    <lineage>
        <taxon>Viruses</taxon>
        <taxon>Duplodnaviria</taxon>
        <taxon>Heunggongvirae</taxon>
        <taxon>Uroviricota</taxon>
        <taxon>Caudoviricetes</taxon>
        <taxon>Pantevenvirales</taxon>
        <taxon>Ackermannviridae</taxon>
        <taxon>Campanilevirus</taxon>
        <taxon>Campanilevirus YC</taxon>
    </lineage>
</organism>
<evidence type="ECO:0000313" key="2">
    <source>
        <dbReference type="Proteomes" id="UP000260311"/>
    </source>
</evidence>
<evidence type="ECO:0000313" key="1">
    <source>
        <dbReference type="EMBL" id="AXC34375.1"/>
    </source>
</evidence>
<dbReference type="GeneID" id="55608453"/>
<sequence>MLARLINWWRRPRYSLIDNGETKLSSFKIESGRYAGTEFIAKIVAASYDASKSSYVIEFLSDPHGLRREDNTLDRAFAKQASAIITNQASKIEDIGMTLMKR</sequence>
<dbReference type="EMBL" id="MH375644">
    <property type="protein sequence ID" value="AXC34375.1"/>
    <property type="molecule type" value="Genomic_DNA"/>
</dbReference>
<dbReference type="RefSeq" id="YP_009838221.1">
    <property type="nucleotide sequence ID" value="NC_048709.1"/>
</dbReference>
<dbReference type="KEGG" id="vg:55608453"/>
<protein>
    <submittedName>
        <fullName evidence="1">Uncharacterized protein</fullName>
    </submittedName>
</protein>
<keyword evidence="2" id="KW-1185">Reference proteome</keyword>
<dbReference type="Proteomes" id="UP000260311">
    <property type="component" value="Segment"/>
</dbReference>
<reference evidence="1 2" key="1">
    <citation type="submission" date="2018-05" db="EMBL/GenBank/DDBJ databases">
        <title>The genome of Vibrio coralliilyticus phage YC.</title>
        <authorList>
            <person name="Benler S."/>
        </authorList>
    </citation>
    <scope>NUCLEOTIDE SEQUENCE [LARGE SCALE GENOMIC DNA]</scope>
</reference>
<accession>A0A384ZRV5</accession>